<dbReference type="InterPro" id="IPR002293">
    <property type="entry name" value="AA/rel_permease1"/>
</dbReference>
<name>A0ABY8EJ58_9FIRM</name>
<keyword evidence="4 5" id="KW-0472">Membrane</keyword>
<feature type="transmembrane region" description="Helical" evidence="5">
    <location>
        <begin position="43"/>
        <end position="66"/>
    </location>
</feature>
<feature type="transmembrane region" description="Helical" evidence="5">
    <location>
        <begin position="126"/>
        <end position="145"/>
    </location>
</feature>
<comment type="subcellular location">
    <subcellularLocation>
        <location evidence="1">Membrane</location>
        <topology evidence="1">Multi-pass membrane protein</topology>
    </subcellularLocation>
</comment>
<feature type="transmembrane region" description="Helical" evidence="5">
    <location>
        <begin position="280"/>
        <end position="306"/>
    </location>
</feature>
<feature type="transmembrane region" description="Helical" evidence="5">
    <location>
        <begin position="327"/>
        <end position="345"/>
    </location>
</feature>
<feature type="transmembrane region" description="Helical" evidence="5">
    <location>
        <begin position="87"/>
        <end position="114"/>
    </location>
</feature>
<keyword evidence="7" id="KW-1185">Reference proteome</keyword>
<evidence type="ECO:0000256" key="4">
    <source>
        <dbReference type="ARBA" id="ARBA00023136"/>
    </source>
</evidence>
<feature type="transmembrane region" description="Helical" evidence="5">
    <location>
        <begin position="386"/>
        <end position="405"/>
    </location>
</feature>
<protein>
    <submittedName>
        <fullName evidence="6">Amino acid permease</fullName>
    </submittedName>
</protein>
<dbReference type="EMBL" id="CP120733">
    <property type="protein sequence ID" value="WFD11025.1"/>
    <property type="molecule type" value="Genomic_DNA"/>
</dbReference>
<evidence type="ECO:0000256" key="1">
    <source>
        <dbReference type="ARBA" id="ARBA00004141"/>
    </source>
</evidence>
<organism evidence="6 7">
    <name type="scientific">Tepidibacter hydrothermalis</name>
    <dbReference type="NCBI Taxonomy" id="3036126"/>
    <lineage>
        <taxon>Bacteria</taxon>
        <taxon>Bacillati</taxon>
        <taxon>Bacillota</taxon>
        <taxon>Clostridia</taxon>
        <taxon>Peptostreptococcales</taxon>
        <taxon>Peptostreptococcaceae</taxon>
        <taxon>Tepidibacter</taxon>
    </lineage>
</organism>
<feature type="transmembrane region" description="Helical" evidence="5">
    <location>
        <begin position="193"/>
        <end position="217"/>
    </location>
</feature>
<evidence type="ECO:0000256" key="3">
    <source>
        <dbReference type="ARBA" id="ARBA00022989"/>
    </source>
</evidence>
<gene>
    <name evidence="6" type="ORF">P4S50_02825</name>
</gene>
<evidence type="ECO:0000313" key="6">
    <source>
        <dbReference type="EMBL" id="WFD11025.1"/>
    </source>
</evidence>
<feature type="transmembrane region" description="Helical" evidence="5">
    <location>
        <begin position="12"/>
        <end position="31"/>
    </location>
</feature>
<accession>A0ABY8EJ58</accession>
<evidence type="ECO:0000313" key="7">
    <source>
        <dbReference type="Proteomes" id="UP001222800"/>
    </source>
</evidence>
<dbReference type="PANTHER" id="PTHR11785">
    <property type="entry name" value="AMINO ACID TRANSPORTER"/>
    <property type="match status" value="1"/>
</dbReference>
<feature type="transmembrane region" description="Helical" evidence="5">
    <location>
        <begin position="152"/>
        <end position="173"/>
    </location>
</feature>
<reference evidence="6 7" key="1">
    <citation type="submission" date="2023-03" db="EMBL/GenBank/DDBJ databases">
        <title>Complete genome sequence of Tepidibacter sp. SWIR-1, isolated from a deep-sea hydrothermal vent.</title>
        <authorList>
            <person name="Li X."/>
        </authorList>
    </citation>
    <scope>NUCLEOTIDE SEQUENCE [LARGE SCALE GENOMIC DNA]</scope>
    <source>
        <strain evidence="6 7">SWIR-1</strain>
    </source>
</reference>
<feature type="transmembrane region" description="Helical" evidence="5">
    <location>
        <begin position="229"/>
        <end position="252"/>
    </location>
</feature>
<dbReference type="InterPro" id="IPR050598">
    <property type="entry name" value="AminoAcid_Transporter"/>
</dbReference>
<evidence type="ECO:0000256" key="5">
    <source>
        <dbReference type="SAM" id="Phobius"/>
    </source>
</evidence>
<sequence>MKDNQLKKSIGLVSALSIVVGMVMGSGVFFMPTQVFSATTTPGLGIIAWMLGGFISIAAGLTTAEISTIIPKTGGMVTYLKEVYGDLWGYLLGWAQTLVFIPAIMAALAIMFSTQVISLLGLNDNMLIPIGIGVVIFLSIMNSFGSKTGGTIQTLATVGKLIPLFAIIIVGFIKGDGGVVRLLPIIPESKPLATALGSALAAIMFAYDGWINVGNIAGEMKNPKRDLPIAIVGGLFVIMSIYVLINIAYLLVLPADVLASTSAPANEVANVIFGASGGKLITAGIMISIFGTLNAFVLTGARVPYVMAVENKLPFSHSLAKLNKSDMPLNSTILISVLSSLYIMTGNFGPLIDLTVFIIWMFYILIFFAIFILRKTKPDIERPYKVPMYPVIPIIAILGGLYIVVNTIISQPMNALLSIGITILGIPVYMSRKNKFTNLD</sequence>
<dbReference type="Proteomes" id="UP001222800">
    <property type="component" value="Chromosome"/>
</dbReference>
<dbReference type="PIRSF" id="PIRSF006060">
    <property type="entry name" value="AA_transporter"/>
    <property type="match status" value="1"/>
</dbReference>
<evidence type="ECO:0000256" key="2">
    <source>
        <dbReference type="ARBA" id="ARBA00022692"/>
    </source>
</evidence>
<feature type="transmembrane region" description="Helical" evidence="5">
    <location>
        <begin position="411"/>
        <end position="430"/>
    </location>
</feature>
<feature type="transmembrane region" description="Helical" evidence="5">
    <location>
        <begin position="351"/>
        <end position="374"/>
    </location>
</feature>
<dbReference type="Pfam" id="PF13520">
    <property type="entry name" value="AA_permease_2"/>
    <property type="match status" value="1"/>
</dbReference>
<keyword evidence="2 5" id="KW-0812">Transmembrane</keyword>
<proteinExistence type="predicted"/>
<keyword evidence="3 5" id="KW-1133">Transmembrane helix</keyword>
<dbReference type="PANTHER" id="PTHR11785:SF512">
    <property type="entry name" value="SOBREMESA, ISOFORM B"/>
    <property type="match status" value="1"/>
</dbReference>
<dbReference type="Gene3D" id="1.20.1740.10">
    <property type="entry name" value="Amino acid/polyamine transporter I"/>
    <property type="match status" value="1"/>
</dbReference>
<dbReference type="RefSeq" id="WP_277732989.1">
    <property type="nucleotide sequence ID" value="NZ_CP120733.1"/>
</dbReference>